<feature type="transmembrane region" description="Helical" evidence="1">
    <location>
        <begin position="12"/>
        <end position="30"/>
    </location>
</feature>
<dbReference type="PANTHER" id="PTHR34473">
    <property type="entry name" value="UPF0699 TRANSMEMBRANE PROTEIN YDBS"/>
    <property type="match status" value="1"/>
</dbReference>
<keyword evidence="1" id="KW-1133">Transmembrane helix</keyword>
<keyword evidence="1" id="KW-0472">Membrane</keyword>
<evidence type="ECO:0000313" key="4">
    <source>
        <dbReference type="Proteomes" id="UP000515861"/>
    </source>
</evidence>
<evidence type="ECO:0000259" key="2">
    <source>
        <dbReference type="Pfam" id="PF03703"/>
    </source>
</evidence>
<dbReference type="InterPro" id="IPR005182">
    <property type="entry name" value="YdbS-like_PH"/>
</dbReference>
<accession>A0A7G9L622</accession>
<dbReference type="EMBL" id="CP060697">
    <property type="protein sequence ID" value="QNM84071.1"/>
    <property type="molecule type" value="Genomic_DNA"/>
</dbReference>
<evidence type="ECO:0000256" key="1">
    <source>
        <dbReference type="SAM" id="Phobius"/>
    </source>
</evidence>
<dbReference type="KEGG" id="ssau:H8M03_09245"/>
<dbReference type="PANTHER" id="PTHR34473:SF3">
    <property type="entry name" value="TRANSMEMBRANE PROTEIN-RELATED"/>
    <property type="match status" value="1"/>
</dbReference>
<evidence type="ECO:0000313" key="3">
    <source>
        <dbReference type="EMBL" id="QNM84071.1"/>
    </source>
</evidence>
<keyword evidence="4" id="KW-1185">Reference proteome</keyword>
<reference evidence="3 4" key="1">
    <citation type="submission" date="2020-08" db="EMBL/GenBank/DDBJ databases">
        <title>Sphingomonas sp. sand1-3 16S ribosomal RNA gene Genome sequencing and assembly.</title>
        <authorList>
            <person name="Kang M."/>
        </authorList>
    </citation>
    <scope>NUCLEOTIDE SEQUENCE [LARGE SCALE GENOMIC DNA]</scope>
    <source>
        <strain evidence="4">sand1-3</strain>
    </source>
</reference>
<organism evidence="3 4">
    <name type="scientific">Sphingomonas sabuli</name>
    <dbReference type="NCBI Taxonomy" id="2764186"/>
    <lineage>
        <taxon>Bacteria</taxon>
        <taxon>Pseudomonadati</taxon>
        <taxon>Pseudomonadota</taxon>
        <taxon>Alphaproteobacteria</taxon>
        <taxon>Sphingomonadales</taxon>
        <taxon>Sphingomonadaceae</taxon>
        <taxon>Sphingomonas</taxon>
    </lineage>
</organism>
<feature type="transmembrane region" description="Helical" evidence="1">
    <location>
        <begin position="42"/>
        <end position="60"/>
    </location>
</feature>
<name>A0A7G9L622_9SPHN</name>
<dbReference type="Pfam" id="PF03703">
    <property type="entry name" value="bPH_2"/>
    <property type="match status" value="1"/>
</dbReference>
<protein>
    <submittedName>
        <fullName evidence="3">PH domain-containing protein</fullName>
    </submittedName>
</protein>
<feature type="domain" description="YdbS-like PH" evidence="2">
    <location>
        <begin position="64"/>
        <end position="143"/>
    </location>
</feature>
<dbReference type="Proteomes" id="UP000515861">
    <property type="component" value="Chromosome"/>
</dbReference>
<keyword evidence="1" id="KW-0812">Transmembrane</keyword>
<sequence length="152" mass="16791">MLPVEPGYRHVLRARFLVQWAVLSIGAIVLDQTLLPGTGFHGLPSTLLPLLGLLTLVVVPQRIYRRLGYRVGASLLQVVRGWMFHSDTVVPLVRVQHIDVTQGPIEKLFDVATLVVHTAGTHNSIVTLPGLDPGRAAEIRDIIRDHVRTDFA</sequence>
<gene>
    <name evidence="3" type="ORF">H8M03_09245</name>
</gene>
<dbReference type="AlphaFoldDB" id="A0A7G9L622"/>
<proteinExistence type="predicted"/>